<dbReference type="Proteomes" id="UP000242427">
    <property type="component" value="Unassembled WGS sequence"/>
</dbReference>
<name>A0A9X7JJI8_9ACTN</name>
<gene>
    <name evidence="2" type="ORF">B7P34_32230</name>
</gene>
<evidence type="ECO:0000313" key="3">
    <source>
        <dbReference type="Proteomes" id="UP000242427"/>
    </source>
</evidence>
<dbReference type="RefSeq" id="WP_106681721.1">
    <property type="nucleotide sequence ID" value="NZ_PXWG01000169.1"/>
</dbReference>
<evidence type="ECO:0000313" key="2">
    <source>
        <dbReference type="EMBL" id="PSJ24661.1"/>
    </source>
</evidence>
<comment type="caution">
    <text evidence="2">The sequence shown here is derived from an EMBL/GenBank/DDBJ whole genome shotgun (WGS) entry which is preliminary data.</text>
</comment>
<evidence type="ECO:0000256" key="1">
    <source>
        <dbReference type="SAM" id="SignalP"/>
    </source>
</evidence>
<protein>
    <recommendedName>
        <fullName evidence="4">Secreted protein</fullName>
    </recommendedName>
</protein>
<dbReference type="EMBL" id="PXWG01000169">
    <property type="protein sequence ID" value="PSJ24661.1"/>
    <property type="molecule type" value="Genomic_DNA"/>
</dbReference>
<accession>A0A9X7JJI8</accession>
<feature type="chain" id="PRO_5040871630" description="Secreted protein" evidence="1">
    <location>
        <begin position="30"/>
        <end position="87"/>
    </location>
</feature>
<feature type="signal peptide" evidence="1">
    <location>
        <begin position="1"/>
        <end position="29"/>
    </location>
</feature>
<reference evidence="2 3" key="1">
    <citation type="submission" date="2018-03" db="EMBL/GenBank/DDBJ databases">
        <title>Chitinolytic properties of Streptosporangium nondiastaticum TBG75A20.</title>
        <authorList>
            <person name="Gayathri V."/>
            <person name="Shiburaj S."/>
        </authorList>
    </citation>
    <scope>NUCLEOTIDE SEQUENCE [LARGE SCALE GENOMIC DNA]</scope>
    <source>
        <strain evidence="2 3">TBG75A20</strain>
    </source>
</reference>
<evidence type="ECO:0008006" key="4">
    <source>
        <dbReference type="Google" id="ProtNLM"/>
    </source>
</evidence>
<dbReference type="AlphaFoldDB" id="A0A9X7JJI8"/>
<keyword evidence="3" id="KW-1185">Reference proteome</keyword>
<proteinExistence type="predicted"/>
<sequence length="87" mass="8432">MRTRTRQAIGAAASAAMLAGTLGAGVARADDPPPPPTGVSIAQCFNGGGTLDVTIGDDFGPVLVCRGGTYDGMPIGDLDDSGGSPAG</sequence>
<organism evidence="2 3">
    <name type="scientific">Streptosporangium nondiastaticum</name>
    <dbReference type="NCBI Taxonomy" id="35764"/>
    <lineage>
        <taxon>Bacteria</taxon>
        <taxon>Bacillati</taxon>
        <taxon>Actinomycetota</taxon>
        <taxon>Actinomycetes</taxon>
        <taxon>Streptosporangiales</taxon>
        <taxon>Streptosporangiaceae</taxon>
        <taxon>Streptosporangium</taxon>
    </lineage>
</organism>
<keyword evidence="1" id="KW-0732">Signal</keyword>